<reference evidence="7 8" key="1">
    <citation type="journal article" date="2020" name="FEMS Microbiol. Ecol.">
        <title>Temporal dynamics of bacterial communities during seed development and maturation.</title>
        <authorList>
            <person name="Chesneau G."/>
            <person name="Torres-Cortes G."/>
            <person name="Briand M."/>
            <person name="Darrasse A."/>
            <person name="Preveaux A."/>
            <person name="Marais C."/>
            <person name="Jacques M.A."/>
            <person name="Shade A."/>
            <person name="Barret M."/>
        </authorList>
    </citation>
    <scope>NUCLEOTIDE SEQUENCE [LARGE SCALE GENOMIC DNA]</scope>
    <source>
        <strain evidence="7 8">CFBP13599</strain>
    </source>
</reference>
<dbReference type="InterPro" id="IPR017664">
    <property type="entry name" value="AminoethylPonate_ABC_perm-1"/>
</dbReference>
<dbReference type="PANTHER" id="PTHR43496:SF1">
    <property type="entry name" value="POLYGALACTURONAN_RHAMNOGALACTURONAN TRANSPORT SYSTEM PERMEASE PROTEIN YTEP"/>
    <property type="match status" value="1"/>
</dbReference>
<feature type="domain" description="ABC transmembrane type-1" evidence="6">
    <location>
        <begin position="81"/>
        <end position="277"/>
    </location>
</feature>
<dbReference type="PANTHER" id="PTHR43496">
    <property type="entry name" value="PROTEIN LPLB"/>
    <property type="match status" value="1"/>
</dbReference>
<evidence type="ECO:0000313" key="8">
    <source>
        <dbReference type="Proteomes" id="UP000620025"/>
    </source>
</evidence>
<feature type="transmembrane region" description="Helical" evidence="5">
    <location>
        <begin position="26"/>
        <end position="52"/>
    </location>
</feature>
<feature type="transmembrane region" description="Helical" evidence="5">
    <location>
        <begin position="394"/>
        <end position="417"/>
    </location>
</feature>
<gene>
    <name evidence="7" type="ORF">IFT38_18975</name>
</gene>
<dbReference type="SUPFAM" id="SSF161098">
    <property type="entry name" value="MetI-like"/>
    <property type="match status" value="2"/>
</dbReference>
<evidence type="ECO:0000259" key="6">
    <source>
        <dbReference type="PROSITE" id="PS50928"/>
    </source>
</evidence>
<keyword evidence="4 5" id="KW-0472">Membrane</keyword>
<evidence type="ECO:0000313" key="7">
    <source>
        <dbReference type="EMBL" id="MBD8771629.1"/>
    </source>
</evidence>
<feature type="transmembrane region" description="Helical" evidence="5">
    <location>
        <begin position="87"/>
        <end position="107"/>
    </location>
</feature>
<feature type="transmembrane region" description="Helical" evidence="5">
    <location>
        <begin position="155"/>
        <end position="177"/>
    </location>
</feature>
<organism evidence="7 8">
    <name type="scientific">Pseudomonas coleopterorum</name>
    <dbReference type="NCBI Taxonomy" id="1605838"/>
    <lineage>
        <taxon>Bacteria</taxon>
        <taxon>Pseudomonadati</taxon>
        <taxon>Pseudomonadota</taxon>
        <taxon>Gammaproteobacteria</taxon>
        <taxon>Pseudomonadales</taxon>
        <taxon>Pseudomonadaceae</taxon>
        <taxon>Pseudomonas</taxon>
    </lineage>
</organism>
<feature type="domain" description="ABC transmembrane type-1" evidence="6">
    <location>
        <begin position="358"/>
        <end position="553"/>
    </location>
</feature>
<dbReference type="EMBL" id="JACYWZ010000008">
    <property type="protein sequence ID" value="MBD8771629.1"/>
    <property type="molecule type" value="Genomic_DNA"/>
</dbReference>
<accession>A0ABR9C4P7</accession>
<evidence type="ECO:0000256" key="1">
    <source>
        <dbReference type="ARBA" id="ARBA00004651"/>
    </source>
</evidence>
<proteinExistence type="inferred from homology"/>
<feature type="transmembrane region" description="Helical" evidence="5">
    <location>
        <begin position="532"/>
        <end position="555"/>
    </location>
</feature>
<keyword evidence="2 5" id="KW-0812">Transmembrane</keyword>
<dbReference type="InterPro" id="IPR000515">
    <property type="entry name" value="MetI-like"/>
</dbReference>
<feature type="transmembrane region" description="Helical" evidence="5">
    <location>
        <begin position="255"/>
        <end position="280"/>
    </location>
</feature>
<keyword evidence="5" id="KW-0813">Transport</keyword>
<name>A0ABR9C4P7_9PSED</name>
<feature type="transmembrane region" description="Helical" evidence="5">
    <location>
        <begin position="429"/>
        <end position="447"/>
    </location>
</feature>
<keyword evidence="8" id="KW-1185">Reference proteome</keyword>
<comment type="subcellular location">
    <subcellularLocation>
        <location evidence="1 5">Cell membrane</location>
        <topology evidence="1 5">Multi-pass membrane protein</topology>
    </subcellularLocation>
</comment>
<keyword evidence="3 5" id="KW-1133">Transmembrane helix</keyword>
<evidence type="ECO:0000256" key="4">
    <source>
        <dbReference type="ARBA" id="ARBA00023136"/>
    </source>
</evidence>
<dbReference type="Proteomes" id="UP000620025">
    <property type="component" value="Unassembled WGS sequence"/>
</dbReference>
<protein>
    <submittedName>
        <fullName evidence="7">2-aminoethylphosphonate ABC transporter permease subunit</fullName>
    </submittedName>
</protein>
<dbReference type="RefSeq" id="WP_192068942.1">
    <property type="nucleotide sequence ID" value="NZ_JACYWY010000003.1"/>
</dbReference>
<dbReference type="CDD" id="cd06261">
    <property type="entry name" value="TM_PBP2"/>
    <property type="match status" value="1"/>
</dbReference>
<dbReference type="Gene3D" id="1.10.3720.10">
    <property type="entry name" value="MetI-like"/>
    <property type="match status" value="2"/>
</dbReference>
<comment type="caution">
    <text evidence="7">The sequence shown here is derived from an EMBL/GenBank/DDBJ whole genome shotgun (WGS) entry which is preliminary data.</text>
</comment>
<evidence type="ECO:0000256" key="2">
    <source>
        <dbReference type="ARBA" id="ARBA00022692"/>
    </source>
</evidence>
<evidence type="ECO:0000256" key="3">
    <source>
        <dbReference type="ARBA" id="ARBA00022989"/>
    </source>
</evidence>
<dbReference type="NCBIfam" id="TIGR03262">
    <property type="entry name" value="PhnU2"/>
    <property type="match status" value="1"/>
</dbReference>
<feature type="transmembrane region" description="Helical" evidence="5">
    <location>
        <begin position="362"/>
        <end position="382"/>
    </location>
</feature>
<sequence length="574" mass="62428">MLDVNIPVGDRVQVRRIERSGWADRLFVFGGKVLFLAVLAMALLLPLLAIFWRGFSNDMGQGGGLAAARQLLASEHFHWLLGNSLRVSLTVAIIVVPLAYVFAYALQRTLIPAKGLWRAISLLPLLAPSMLPAIALIYLFGNQGLLRGLFADNIYGFWGIVIGEVIYTFPHALMILLSALSLSDARLFDAASSMGASAWRSFYSITWPASRQAVFAAFCLVFTLTITDFGVPVIVGGDYQVLAIEAYKAVVGQQQFGRGALIGMVLLVPALISFSMDAWLRRRQRSFMSGRAQVFTPQPSTWRDGGYLVIVVLICTALLAVLGMAVFSSLVKFWPYNLSLSLKHYLFNENAGGGWLAYRNSLVLASCSAVIGSALIFTGAYLMEKTRGQAGLDLALRILTFIPMAVPGLVLGLGYVFFFNLPDNPLHSLYGSMALLVICTIAHYLTTAHMTATTALRQLDTEFEAAALSLKVPLHRHYLRVTLPICLPAVLDIVRYLFVSAMTTVSAAIFLYSPDSILAAVAVLNMDDAGNVGGAAAMSTLILFTSAAVSLLLAWTSRGLLRRSQAWRQSTPSH</sequence>
<feature type="transmembrane region" description="Helical" evidence="5">
    <location>
        <begin position="307"/>
        <end position="331"/>
    </location>
</feature>
<feature type="transmembrane region" description="Helical" evidence="5">
    <location>
        <begin position="493"/>
        <end position="512"/>
    </location>
</feature>
<dbReference type="PROSITE" id="PS50928">
    <property type="entry name" value="ABC_TM1"/>
    <property type="match status" value="2"/>
</dbReference>
<evidence type="ECO:0000256" key="5">
    <source>
        <dbReference type="RuleBase" id="RU363032"/>
    </source>
</evidence>
<dbReference type="InterPro" id="IPR035906">
    <property type="entry name" value="MetI-like_sf"/>
</dbReference>
<dbReference type="Pfam" id="PF00528">
    <property type="entry name" value="BPD_transp_1"/>
    <property type="match status" value="2"/>
</dbReference>
<feature type="transmembrane region" description="Helical" evidence="5">
    <location>
        <begin position="213"/>
        <end position="235"/>
    </location>
</feature>
<comment type="similarity">
    <text evidence="5">Belongs to the binding-protein-dependent transport system permease family.</text>
</comment>
<feature type="transmembrane region" description="Helical" evidence="5">
    <location>
        <begin position="119"/>
        <end position="140"/>
    </location>
</feature>